<protein>
    <submittedName>
        <fullName evidence="15">EamA family transporter</fullName>
    </submittedName>
</protein>
<evidence type="ECO:0000256" key="13">
    <source>
        <dbReference type="SAM" id="Phobius"/>
    </source>
</evidence>
<evidence type="ECO:0000256" key="2">
    <source>
        <dbReference type="ARBA" id="ARBA00007362"/>
    </source>
</evidence>
<evidence type="ECO:0000256" key="9">
    <source>
        <dbReference type="ARBA" id="ARBA00022985"/>
    </source>
</evidence>
<dbReference type="GO" id="GO:0005886">
    <property type="term" value="C:plasma membrane"/>
    <property type="evidence" value="ECO:0007669"/>
    <property type="project" value="UniProtKB-SubCell"/>
</dbReference>
<keyword evidence="3" id="KW-0813">Transport</keyword>
<accession>A0A443IUY7</accession>
<dbReference type="Pfam" id="PF00892">
    <property type="entry name" value="EamA"/>
    <property type="match status" value="2"/>
</dbReference>
<evidence type="ECO:0000256" key="3">
    <source>
        <dbReference type="ARBA" id="ARBA00022448"/>
    </source>
</evidence>
<feature type="domain" description="EamA" evidence="14">
    <location>
        <begin position="149"/>
        <end position="283"/>
    </location>
</feature>
<proteinExistence type="inferred from homology"/>
<feature type="transmembrane region" description="Helical" evidence="13">
    <location>
        <begin position="60"/>
        <end position="80"/>
    </location>
</feature>
<dbReference type="AlphaFoldDB" id="A0A443IUY7"/>
<keyword evidence="7" id="KW-0441">Lipid A biosynthesis</keyword>
<comment type="caution">
    <text evidence="15">The sequence shown here is derived from an EMBL/GenBank/DDBJ whole genome shotgun (WGS) entry which is preliminary data.</text>
</comment>
<keyword evidence="10 13" id="KW-1133">Transmembrane helix</keyword>
<dbReference type="PANTHER" id="PTHR30561:SF1">
    <property type="entry name" value="MULTIDRUG TRANSPORTER EMRE"/>
    <property type="match status" value="1"/>
</dbReference>
<keyword evidence="4" id="KW-1003">Cell membrane</keyword>
<keyword evidence="8 13" id="KW-0812">Transmembrane</keyword>
<evidence type="ECO:0000256" key="7">
    <source>
        <dbReference type="ARBA" id="ARBA00022556"/>
    </source>
</evidence>
<feature type="transmembrane region" description="Helical" evidence="13">
    <location>
        <begin position="173"/>
        <end position="195"/>
    </location>
</feature>
<keyword evidence="11" id="KW-0443">Lipid metabolism</keyword>
<keyword evidence="16" id="KW-1185">Reference proteome</keyword>
<evidence type="ECO:0000256" key="12">
    <source>
        <dbReference type="ARBA" id="ARBA00023136"/>
    </source>
</evidence>
<dbReference type="SUPFAM" id="SSF103481">
    <property type="entry name" value="Multidrug resistance efflux transporter EmrE"/>
    <property type="match status" value="2"/>
</dbReference>
<feature type="transmembrane region" description="Helical" evidence="13">
    <location>
        <begin position="150"/>
        <end position="167"/>
    </location>
</feature>
<keyword evidence="12 13" id="KW-0472">Membrane</keyword>
<evidence type="ECO:0000256" key="10">
    <source>
        <dbReference type="ARBA" id="ARBA00022989"/>
    </source>
</evidence>
<dbReference type="EMBL" id="QYTU02000014">
    <property type="protein sequence ID" value="RWR11890.1"/>
    <property type="molecule type" value="Genomic_DNA"/>
</dbReference>
<keyword evidence="9" id="KW-0448">Lipopolysaccharide biosynthesis</keyword>
<comment type="subcellular location">
    <subcellularLocation>
        <location evidence="1">Cell membrane</location>
        <topology evidence="1">Multi-pass membrane protein</topology>
    </subcellularLocation>
</comment>
<evidence type="ECO:0000313" key="16">
    <source>
        <dbReference type="Proteomes" id="UP000273811"/>
    </source>
</evidence>
<evidence type="ECO:0000256" key="11">
    <source>
        <dbReference type="ARBA" id="ARBA00023098"/>
    </source>
</evidence>
<dbReference type="GO" id="GO:0022857">
    <property type="term" value="F:transmembrane transporter activity"/>
    <property type="evidence" value="ECO:0007669"/>
    <property type="project" value="InterPro"/>
</dbReference>
<evidence type="ECO:0000256" key="4">
    <source>
        <dbReference type="ARBA" id="ARBA00022475"/>
    </source>
</evidence>
<gene>
    <name evidence="15" type="ORF">D4N35_008110</name>
</gene>
<keyword evidence="5" id="KW-0444">Lipid biosynthesis</keyword>
<dbReference type="GO" id="GO:0009103">
    <property type="term" value="P:lipopolysaccharide biosynthetic process"/>
    <property type="evidence" value="ECO:0007669"/>
    <property type="project" value="UniProtKB-KW"/>
</dbReference>
<organism evidence="15 16">
    <name type="scientific">Siminovitchia fortis</name>
    <dbReference type="NCBI Taxonomy" id="254758"/>
    <lineage>
        <taxon>Bacteria</taxon>
        <taxon>Bacillati</taxon>
        <taxon>Bacillota</taxon>
        <taxon>Bacilli</taxon>
        <taxon>Bacillales</taxon>
        <taxon>Bacillaceae</taxon>
        <taxon>Siminovitchia</taxon>
    </lineage>
</organism>
<feature type="transmembrane region" description="Helical" evidence="13">
    <location>
        <begin position="6"/>
        <end position="22"/>
    </location>
</feature>
<feature type="transmembrane region" description="Helical" evidence="13">
    <location>
        <begin position="119"/>
        <end position="138"/>
    </location>
</feature>
<comment type="similarity">
    <text evidence="2">Belongs to the EamA transporter family.</text>
</comment>
<feature type="transmembrane region" description="Helical" evidence="13">
    <location>
        <begin position="267"/>
        <end position="285"/>
    </location>
</feature>
<evidence type="ECO:0000256" key="5">
    <source>
        <dbReference type="ARBA" id="ARBA00022516"/>
    </source>
</evidence>
<feature type="transmembrane region" description="Helical" evidence="13">
    <location>
        <begin position="216"/>
        <end position="236"/>
    </location>
</feature>
<evidence type="ECO:0000259" key="14">
    <source>
        <dbReference type="Pfam" id="PF00892"/>
    </source>
</evidence>
<feature type="domain" description="EamA" evidence="14">
    <location>
        <begin position="5"/>
        <end position="136"/>
    </location>
</feature>
<feature type="transmembrane region" description="Helical" evidence="13">
    <location>
        <begin position="34"/>
        <end position="54"/>
    </location>
</feature>
<dbReference type="InterPro" id="IPR000620">
    <property type="entry name" value="EamA_dom"/>
</dbReference>
<dbReference type="Gene3D" id="1.10.3730.20">
    <property type="match status" value="1"/>
</dbReference>
<evidence type="ECO:0000256" key="1">
    <source>
        <dbReference type="ARBA" id="ARBA00004651"/>
    </source>
</evidence>
<dbReference type="RefSeq" id="WP_120072301.1">
    <property type="nucleotide sequence ID" value="NZ_CP126113.1"/>
</dbReference>
<dbReference type="OrthoDB" id="157232at2"/>
<evidence type="ECO:0000256" key="6">
    <source>
        <dbReference type="ARBA" id="ARBA00022519"/>
    </source>
</evidence>
<reference evidence="15" key="1">
    <citation type="submission" date="2018-12" db="EMBL/GenBank/DDBJ databases">
        <authorList>
            <person name="Sun L."/>
            <person name="Chen Z."/>
        </authorList>
    </citation>
    <scope>NUCLEOTIDE SEQUENCE [LARGE SCALE GENOMIC DNA]</scope>
    <source>
        <strain evidence="15">DSM 16012</strain>
    </source>
</reference>
<keyword evidence="6" id="KW-0997">Cell inner membrane</keyword>
<feature type="transmembrane region" description="Helical" evidence="13">
    <location>
        <begin position="92"/>
        <end position="113"/>
    </location>
</feature>
<dbReference type="InterPro" id="IPR000390">
    <property type="entry name" value="Small_drug/metabolite_transptr"/>
</dbReference>
<evidence type="ECO:0000313" key="15">
    <source>
        <dbReference type="EMBL" id="RWR11890.1"/>
    </source>
</evidence>
<evidence type="ECO:0000256" key="8">
    <source>
        <dbReference type="ARBA" id="ARBA00022692"/>
    </source>
</evidence>
<sequence>MSLLAFITILISAFMHATWNYLAKQSEGGFNFVWLYMAVSTIIYLPFVIVFFFLGEMRFGWPELAFISGSAVIHMAYALTLQKGYKVGDLSIVYPLARGSAPMLIAVAALFLYGERLSFAGMFGIGLIVFSIFILTGDLRRFKQPNSGKAIFYGLLTGLLISCYTLLDKGAVSVALMSPLLLNYGSILGQFLLMTPLAFKDKEKVKKEWAMNKKKAVGVGILSPLAYILVLITMQVTPVSHVAPVREISILIGTVMGAKMLTEGVGVRRPVAAAIMVAGIISVALSQ</sequence>
<dbReference type="PANTHER" id="PTHR30561">
    <property type="entry name" value="SMR FAMILY PROTON-DEPENDENT DRUG EFFLUX TRANSPORTER SUGE"/>
    <property type="match status" value="1"/>
</dbReference>
<dbReference type="Proteomes" id="UP000273811">
    <property type="component" value="Unassembled WGS sequence"/>
</dbReference>
<dbReference type="InterPro" id="IPR037185">
    <property type="entry name" value="EmrE-like"/>
</dbReference>
<name>A0A443IUY7_9BACI</name>